<dbReference type="Proteomes" id="UP000011841">
    <property type="component" value="Chromosome"/>
</dbReference>
<proteinExistence type="predicted"/>
<accession>M4Z4M7</accession>
<dbReference type="KEGG" id="aol:S58_20970"/>
<gene>
    <name evidence="2" type="ORF">S58_20970</name>
</gene>
<keyword evidence="3" id="KW-1185">Reference proteome</keyword>
<evidence type="ECO:0000313" key="3">
    <source>
        <dbReference type="Proteomes" id="UP000011841"/>
    </source>
</evidence>
<feature type="region of interest" description="Disordered" evidence="1">
    <location>
        <begin position="1"/>
        <end position="49"/>
    </location>
</feature>
<evidence type="ECO:0000313" key="2">
    <source>
        <dbReference type="EMBL" id="BAM88104.1"/>
    </source>
</evidence>
<dbReference type="PATRIC" id="fig|1245469.3.peg.2148"/>
<protein>
    <submittedName>
        <fullName evidence="2">Uncharacterized protein</fullName>
    </submittedName>
</protein>
<reference evidence="2 3" key="1">
    <citation type="journal article" date="2013" name="Appl. Environ. Microbiol.">
        <title>Genome analysis suggests that the soil oligotrophic bacterium Agromonas oligotrophica (Bradyrhizobium oligotrophicum) is a nitrogen-fixing symbiont of Aeschynomene indica.</title>
        <authorList>
            <person name="Okubo T."/>
            <person name="Fukushima S."/>
            <person name="Itakura M."/>
            <person name="Oshima K."/>
            <person name="Longtonglang A."/>
            <person name="Teaumroong N."/>
            <person name="Mitsui H."/>
            <person name="Hattori M."/>
            <person name="Hattori R."/>
            <person name="Hattori T."/>
            <person name="Minamisawa K."/>
        </authorList>
    </citation>
    <scope>NUCLEOTIDE SEQUENCE [LARGE SCALE GENOMIC DNA]</scope>
    <source>
        <strain evidence="2 3">S58</strain>
    </source>
</reference>
<dbReference type="HOGENOM" id="CLU_2166139_0_0_5"/>
<organism evidence="2 3">
    <name type="scientific">Bradyrhizobium oligotrophicum S58</name>
    <dbReference type="NCBI Taxonomy" id="1245469"/>
    <lineage>
        <taxon>Bacteria</taxon>
        <taxon>Pseudomonadati</taxon>
        <taxon>Pseudomonadota</taxon>
        <taxon>Alphaproteobacteria</taxon>
        <taxon>Hyphomicrobiales</taxon>
        <taxon>Nitrobacteraceae</taxon>
        <taxon>Bradyrhizobium</taxon>
    </lineage>
</organism>
<feature type="compositionally biased region" description="Polar residues" evidence="1">
    <location>
        <begin position="40"/>
        <end position="49"/>
    </location>
</feature>
<dbReference type="EMBL" id="AP012603">
    <property type="protein sequence ID" value="BAM88104.1"/>
    <property type="molecule type" value="Genomic_DNA"/>
</dbReference>
<dbReference type="eggNOG" id="ENOG503182I">
    <property type="taxonomic scope" value="Bacteria"/>
</dbReference>
<dbReference type="AlphaFoldDB" id="M4Z4M7"/>
<name>M4Z4M7_9BRAD</name>
<evidence type="ECO:0000256" key="1">
    <source>
        <dbReference type="SAM" id="MobiDB-lite"/>
    </source>
</evidence>
<sequence>MRAAGMAPPDTGLGITPTFRPQYVTRPDPYSALRDPGNPGKSSGEGTSATIRQRFCRTVFVFSQKGLAMLIRSAEIEAIAGADARSIALALLQPARGLTGALELLLLSCP</sequence>